<comment type="caution">
    <text evidence="2">The sequence shown here is derived from an EMBL/GenBank/DDBJ whole genome shotgun (WGS) entry which is preliminary data.</text>
</comment>
<dbReference type="Pfam" id="PF12697">
    <property type="entry name" value="Abhydrolase_6"/>
    <property type="match status" value="1"/>
</dbReference>
<protein>
    <submittedName>
        <fullName evidence="2">3-oxoadipate enol-lactonase</fullName>
    </submittedName>
</protein>
<dbReference type="GO" id="GO:0003824">
    <property type="term" value="F:catalytic activity"/>
    <property type="evidence" value="ECO:0007669"/>
    <property type="project" value="UniProtKB-ARBA"/>
</dbReference>
<dbReference type="SUPFAM" id="SSF53474">
    <property type="entry name" value="alpha/beta-Hydrolases"/>
    <property type="match status" value="1"/>
</dbReference>
<accession>W9GIR1</accession>
<dbReference type="InterPro" id="IPR029058">
    <property type="entry name" value="AB_hydrolase_fold"/>
</dbReference>
<reference evidence="3" key="1">
    <citation type="submission" date="2013-08" db="EMBL/GenBank/DDBJ databases">
        <title>Intrasporangium oryzae NRRL B-24470.</title>
        <authorList>
            <person name="Liu H."/>
            <person name="Wang G."/>
        </authorList>
    </citation>
    <scope>NUCLEOTIDE SEQUENCE [LARGE SCALE GENOMIC DNA]</scope>
    <source>
        <strain evidence="3">Q5-1</strain>
    </source>
</reference>
<dbReference type="Gene3D" id="3.40.50.1820">
    <property type="entry name" value="alpha/beta hydrolase"/>
    <property type="match status" value="1"/>
</dbReference>
<name>W9GIR1_9MICO</name>
<evidence type="ECO:0000259" key="1">
    <source>
        <dbReference type="Pfam" id="PF12697"/>
    </source>
</evidence>
<sequence>MPPTVTVTELRAGSAEADLLIVGPSLGTAVAPLWSDCAAALPGDVRVLGWDLPGHGRSARTDEPITVDTLAESVLAATESERNTAKGRVWYAGVSLGGTVGLQLAVDHGQAFDGVAILCSGAKIGEASAWHERADLVRRAGTPVMVEGSAQRWFAPGFLERNPRLGTALLNSLQDADKESYARCCEALADFDLRPRLGEAATPVLALAGAADPVTPAASA</sequence>
<dbReference type="EMBL" id="AWQS01000462">
    <property type="protein sequence ID" value="EWT03789.1"/>
    <property type="molecule type" value="Genomic_DNA"/>
</dbReference>
<proteinExistence type="predicted"/>
<dbReference type="InterPro" id="IPR000073">
    <property type="entry name" value="AB_hydrolase_1"/>
</dbReference>
<dbReference type="AlphaFoldDB" id="W9GIR1"/>
<evidence type="ECO:0000313" key="2">
    <source>
        <dbReference type="EMBL" id="EWT03789.1"/>
    </source>
</evidence>
<evidence type="ECO:0000313" key="3">
    <source>
        <dbReference type="Proteomes" id="UP000019494"/>
    </source>
</evidence>
<gene>
    <name evidence="2" type="ORF">N864_18445</name>
</gene>
<feature type="non-terminal residue" evidence="2">
    <location>
        <position position="220"/>
    </location>
</feature>
<feature type="domain" description="AB hydrolase-1" evidence="1">
    <location>
        <begin position="32"/>
        <end position="217"/>
    </location>
</feature>
<organism evidence="2 3">
    <name type="scientific">Intrasporangium chromatireducens Q5-1</name>
    <dbReference type="NCBI Taxonomy" id="584657"/>
    <lineage>
        <taxon>Bacteria</taxon>
        <taxon>Bacillati</taxon>
        <taxon>Actinomycetota</taxon>
        <taxon>Actinomycetes</taxon>
        <taxon>Micrococcales</taxon>
        <taxon>Intrasporangiaceae</taxon>
        <taxon>Intrasporangium</taxon>
    </lineage>
</organism>
<dbReference type="PRINTS" id="PR00111">
    <property type="entry name" value="ABHYDROLASE"/>
</dbReference>
<dbReference type="Proteomes" id="UP000019494">
    <property type="component" value="Unassembled WGS sequence"/>
</dbReference>
<keyword evidence="3" id="KW-1185">Reference proteome</keyword>
<dbReference type="PANTHER" id="PTHR43798">
    <property type="entry name" value="MONOACYLGLYCEROL LIPASE"/>
    <property type="match status" value="1"/>
</dbReference>
<dbReference type="InterPro" id="IPR050266">
    <property type="entry name" value="AB_hydrolase_sf"/>
</dbReference>